<evidence type="ECO:0000259" key="8">
    <source>
        <dbReference type="Pfam" id="PF07715"/>
    </source>
</evidence>
<evidence type="ECO:0000256" key="5">
    <source>
        <dbReference type="ARBA" id="ARBA00022729"/>
    </source>
</evidence>
<name>A0A7C4CAL6_UNCW3</name>
<evidence type="ECO:0000256" key="6">
    <source>
        <dbReference type="ARBA" id="ARBA00023136"/>
    </source>
</evidence>
<dbReference type="Pfam" id="PF13620">
    <property type="entry name" value="CarboxypepD_reg"/>
    <property type="match status" value="1"/>
</dbReference>
<dbReference type="AlphaFoldDB" id="A0A7C4CAL6"/>
<dbReference type="GO" id="GO:0044718">
    <property type="term" value="P:siderophore transmembrane transport"/>
    <property type="evidence" value="ECO:0007669"/>
    <property type="project" value="TreeGrafter"/>
</dbReference>
<dbReference type="InterPro" id="IPR012910">
    <property type="entry name" value="Plug_dom"/>
</dbReference>
<dbReference type="InterPro" id="IPR039426">
    <property type="entry name" value="TonB-dep_rcpt-like"/>
</dbReference>
<dbReference type="GO" id="GO:0015344">
    <property type="term" value="F:siderophore uptake transmembrane transporter activity"/>
    <property type="evidence" value="ECO:0007669"/>
    <property type="project" value="TreeGrafter"/>
</dbReference>
<protein>
    <submittedName>
        <fullName evidence="9">TonB-dependent receptor</fullName>
    </submittedName>
</protein>
<sequence length="820" mass="91017">MSAETWLFQTGDRCTPAFRRHNMTRTVAIVLLFCSTLLAQVVPTGAITGRVIDASTRTALAGASVVVLGTELGAAADPDGRFFIAGVPVGAYTVEASMVGYRSQARADVIVTPGHASEISFALAVEAITLSAVKVRADYFPKVKDAPVSERSFSAEEVELAPGGSGDIQRVVQAMPSVVSSGDQDNEVIVRGGNPNENLFLIDGVELPYPNHFPSVFAQGGPINLLNPLLVREVAFIAGAFPARYGGRASSVMDISLKRGPLAGLDGNIDLGMAGLGAVAGFPLPGTGNSFIGSYHKSFLELMAKAGVWGMTAVPEYDNALGKATFRLTPANELFCLGLWGRDFIRILPGENVVENNFSIRQTTTRYAAGIGLQTLFGEQGFGRLLLSSSKTAWDALVYADTTVTDTIQSSLTSESYIAGRYDATWRWTPGHETQAGIGATRVPFDYNLYVRPDTVFRYVYDDNNRIIDSFPLLDPQGNPYVLRMHLTGRAAAGRIEAFLQHRAALTRIGHLTLGARLDRFDYTSRTDISPRVGFSSEPLLAGISANAGWGWHHQNPPWHVLLSDTAANRRLRSRRADHYVLGIERRFGDDVKVSLECFQKNTSFLPIAAHWFTSDSHDFSPVYYDSGSGSSRGLELFLQKKYSRNWNGSLAYSLAQSREAVPGQPGSTRPADYDYRHILTATGTYAIEFHRQLWYQRLPGWFKATIGGIVFSDEARIGARWRFMTGRPYTPREWNRDTRRWLDNTGLHNSARYPDYNRLDLRWDHKFLFRRWSFSWYLEAQNLLDSRNVWMYAYHDGNPERETVLQMARWIVGGMVIEF</sequence>
<dbReference type="Gene3D" id="2.60.40.1120">
    <property type="entry name" value="Carboxypeptidase-like, regulatory domain"/>
    <property type="match status" value="1"/>
</dbReference>
<organism evidence="9">
    <name type="scientific">candidate division WOR-3 bacterium</name>
    <dbReference type="NCBI Taxonomy" id="2052148"/>
    <lineage>
        <taxon>Bacteria</taxon>
        <taxon>Bacteria division WOR-3</taxon>
    </lineage>
</organism>
<dbReference type="InterPro" id="IPR008969">
    <property type="entry name" value="CarboxyPept-like_regulatory"/>
</dbReference>
<gene>
    <name evidence="9" type="ORF">ENS41_03235</name>
</gene>
<evidence type="ECO:0000313" key="9">
    <source>
        <dbReference type="EMBL" id="HGK27946.1"/>
    </source>
</evidence>
<keyword evidence="7" id="KW-0998">Cell outer membrane</keyword>
<evidence type="ECO:0000256" key="3">
    <source>
        <dbReference type="ARBA" id="ARBA00022452"/>
    </source>
</evidence>
<dbReference type="PANTHER" id="PTHR30069:SF29">
    <property type="entry name" value="HEMOGLOBIN AND HEMOGLOBIN-HAPTOGLOBIN-BINDING PROTEIN 1-RELATED"/>
    <property type="match status" value="1"/>
</dbReference>
<keyword evidence="9" id="KW-0675">Receptor</keyword>
<dbReference type="EMBL" id="DSUT01000061">
    <property type="protein sequence ID" value="HGK27946.1"/>
    <property type="molecule type" value="Genomic_DNA"/>
</dbReference>
<dbReference type="GO" id="GO:0009279">
    <property type="term" value="C:cell outer membrane"/>
    <property type="evidence" value="ECO:0007669"/>
    <property type="project" value="UniProtKB-SubCell"/>
</dbReference>
<keyword evidence="4" id="KW-0812">Transmembrane</keyword>
<proteinExistence type="predicted"/>
<reference evidence="9" key="1">
    <citation type="journal article" date="2020" name="mSystems">
        <title>Genome- and Community-Level Interaction Insights into Carbon Utilization and Element Cycling Functions of Hydrothermarchaeota in Hydrothermal Sediment.</title>
        <authorList>
            <person name="Zhou Z."/>
            <person name="Liu Y."/>
            <person name="Xu W."/>
            <person name="Pan J."/>
            <person name="Luo Z.H."/>
            <person name="Li M."/>
        </authorList>
    </citation>
    <scope>NUCLEOTIDE SEQUENCE [LARGE SCALE GENOMIC DNA]</scope>
    <source>
        <strain evidence="9">SpSt-488</strain>
    </source>
</reference>
<dbReference type="SUPFAM" id="SSF56935">
    <property type="entry name" value="Porins"/>
    <property type="match status" value="1"/>
</dbReference>
<dbReference type="SUPFAM" id="SSF49464">
    <property type="entry name" value="Carboxypeptidase regulatory domain-like"/>
    <property type="match status" value="1"/>
</dbReference>
<dbReference type="Gene3D" id="2.170.130.10">
    <property type="entry name" value="TonB-dependent receptor, plug domain"/>
    <property type="match status" value="1"/>
</dbReference>
<comment type="subcellular location">
    <subcellularLocation>
        <location evidence="1">Cell outer membrane</location>
        <topology evidence="1">Multi-pass membrane protein</topology>
    </subcellularLocation>
</comment>
<dbReference type="InterPro" id="IPR037066">
    <property type="entry name" value="Plug_dom_sf"/>
</dbReference>
<dbReference type="PANTHER" id="PTHR30069">
    <property type="entry name" value="TONB-DEPENDENT OUTER MEMBRANE RECEPTOR"/>
    <property type="match status" value="1"/>
</dbReference>
<dbReference type="InterPro" id="IPR036942">
    <property type="entry name" value="Beta-barrel_TonB_sf"/>
</dbReference>
<keyword evidence="5" id="KW-0732">Signal</keyword>
<accession>A0A7C4CAL6</accession>
<comment type="caution">
    <text evidence="9">The sequence shown here is derived from an EMBL/GenBank/DDBJ whole genome shotgun (WGS) entry which is preliminary data.</text>
</comment>
<evidence type="ECO:0000256" key="1">
    <source>
        <dbReference type="ARBA" id="ARBA00004571"/>
    </source>
</evidence>
<evidence type="ECO:0000256" key="2">
    <source>
        <dbReference type="ARBA" id="ARBA00022448"/>
    </source>
</evidence>
<evidence type="ECO:0000256" key="7">
    <source>
        <dbReference type="ARBA" id="ARBA00023237"/>
    </source>
</evidence>
<dbReference type="Gene3D" id="2.40.170.20">
    <property type="entry name" value="TonB-dependent receptor, beta-barrel domain"/>
    <property type="match status" value="1"/>
</dbReference>
<keyword evidence="6" id="KW-0472">Membrane</keyword>
<keyword evidence="3" id="KW-1134">Transmembrane beta strand</keyword>
<evidence type="ECO:0000256" key="4">
    <source>
        <dbReference type="ARBA" id="ARBA00022692"/>
    </source>
</evidence>
<feature type="domain" description="TonB-dependent receptor plug" evidence="8">
    <location>
        <begin position="143"/>
        <end position="250"/>
    </location>
</feature>
<keyword evidence="2" id="KW-0813">Transport</keyword>
<dbReference type="Pfam" id="PF07715">
    <property type="entry name" value="Plug"/>
    <property type="match status" value="1"/>
</dbReference>